<dbReference type="InterPro" id="IPR052515">
    <property type="entry name" value="Gfo/Idh/MocA_Oxidoreductase"/>
</dbReference>
<evidence type="ECO:0000313" key="4">
    <source>
        <dbReference type="Proteomes" id="UP000319852"/>
    </source>
</evidence>
<organism evidence="3 4">
    <name type="scientific">Adhaeretor mobilis</name>
    <dbReference type="NCBI Taxonomy" id="1930276"/>
    <lineage>
        <taxon>Bacteria</taxon>
        <taxon>Pseudomonadati</taxon>
        <taxon>Planctomycetota</taxon>
        <taxon>Planctomycetia</taxon>
        <taxon>Pirellulales</taxon>
        <taxon>Lacipirellulaceae</taxon>
        <taxon>Adhaeretor</taxon>
    </lineage>
</organism>
<dbReference type="KEGG" id="amob:HG15A2_22930"/>
<feature type="domain" description="GFO/IDH/MocA-like oxidoreductase" evidence="2">
    <location>
        <begin position="135"/>
        <end position="253"/>
    </location>
</feature>
<dbReference type="Gene3D" id="3.30.360.10">
    <property type="entry name" value="Dihydrodipicolinate Reductase, domain 2"/>
    <property type="match status" value="1"/>
</dbReference>
<dbReference type="AlphaFoldDB" id="A0A517MVU9"/>
<gene>
    <name evidence="3" type="primary">ycjS</name>
    <name evidence="3" type="ORF">HG15A2_22930</name>
</gene>
<proteinExistence type="predicted"/>
<dbReference type="RefSeq" id="WP_145060291.1">
    <property type="nucleotide sequence ID" value="NZ_CP036263.1"/>
</dbReference>
<dbReference type="PANTHER" id="PTHR43249">
    <property type="entry name" value="UDP-N-ACETYL-2-AMINO-2-DEOXY-D-GLUCURONATE OXIDASE"/>
    <property type="match status" value="1"/>
</dbReference>
<dbReference type="Pfam" id="PF22725">
    <property type="entry name" value="GFO_IDH_MocA_C3"/>
    <property type="match status" value="1"/>
</dbReference>
<dbReference type="InterPro" id="IPR036291">
    <property type="entry name" value="NAD(P)-bd_dom_sf"/>
</dbReference>
<dbReference type="GO" id="GO:0016491">
    <property type="term" value="F:oxidoreductase activity"/>
    <property type="evidence" value="ECO:0007669"/>
    <property type="project" value="UniProtKB-KW"/>
</dbReference>
<name>A0A517MVU9_9BACT</name>
<feature type="domain" description="Gfo/Idh/MocA-like oxidoreductase N-terminal" evidence="1">
    <location>
        <begin position="8"/>
        <end position="124"/>
    </location>
</feature>
<dbReference type="InterPro" id="IPR000683">
    <property type="entry name" value="Gfo/Idh/MocA-like_OxRdtase_N"/>
</dbReference>
<keyword evidence="3" id="KW-0560">Oxidoreductase</keyword>
<dbReference type="InterPro" id="IPR055170">
    <property type="entry name" value="GFO_IDH_MocA-like_dom"/>
</dbReference>
<protein>
    <submittedName>
        <fullName evidence="3">Putative oxidoreductase YcjS</fullName>
        <ecNumber evidence="3">1.-.-.-</ecNumber>
    </submittedName>
</protein>
<dbReference type="Proteomes" id="UP000319852">
    <property type="component" value="Chromosome"/>
</dbReference>
<evidence type="ECO:0000259" key="2">
    <source>
        <dbReference type="Pfam" id="PF22725"/>
    </source>
</evidence>
<reference evidence="3 4" key="1">
    <citation type="submission" date="2019-02" db="EMBL/GenBank/DDBJ databases">
        <title>Deep-cultivation of Planctomycetes and their phenomic and genomic characterization uncovers novel biology.</title>
        <authorList>
            <person name="Wiegand S."/>
            <person name="Jogler M."/>
            <person name="Boedeker C."/>
            <person name="Pinto D."/>
            <person name="Vollmers J."/>
            <person name="Rivas-Marin E."/>
            <person name="Kohn T."/>
            <person name="Peeters S.H."/>
            <person name="Heuer A."/>
            <person name="Rast P."/>
            <person name="Oberbeckmann S."/>
            <person name="Bunk B."/>
            <person name="Jeske O."/>
            <person name="Meyerdierks A."/>
            <person name="Storesund J.E."/>
            <person name="Kallscheuer N."/>
            <person name="Luecker S."/>
            <person name="Lage O.M."/>
            <person name="Pohl T."/>
            <person name="Merkel B.J."/>
            <person name="Hornburger P."/>
            <person name="Mueller R.-W."/>
            <person name="Bruemmer F."/>
            <person name="Labrenz M."/>
            <person name="Spormann A.M."/>
            <person name="Op den Camp H."/>
            <person name="Overmann J."/>
            <person name="Amann R."/>
            <person name="Jetten M.S.M."/>
            <person name="Mascher T."/>
            <person name="Medema M.H."/>
            <person name="Devos D.P."/>
            <person name="Kaster A.-K."/>
            <person name="Ovreas L."/>
            <person name="Rohde M."/>
            <person name="Galperin M.Y."/>
            <person name="Jogler C."/>
        </authorList>
    </citation>
    <scope>NUCLEOTIDE SEQUENCE [LARGE SCALE GENOMIC DNA]</scope>
    <source>
        <strain evidence="3 4">HG15A2</strain>
    </source>
</reference>
<dbReference type="OrthoDB" id="9783105at2"/>
<sequence length="340" mass="36316">MSETLTPVRFGLVGAGAIAQAYAQAFASSEQVQLAAVADCRIEAAEALAETASAASFSSVESMVEEMDLEAVIVCTPPVTHDEVCDVLFARGINVLCEKPLAVDSETAARMAASAKEADVIFTMASKFRYVADVAQAKSIIASGVLGEVVLFENIFTGRVDMTQRWNSDPSVSGGGVLIDNGTHSVDITRYFLGELVDIQAMEGHRIQELPVEDTAKMFVRSRSGVLASIDLSWSVSKELPYFIAVYGSAGTLLVGWQESKYRRSGDSDWTVFGSGYQKVAAFQRQLENFAGAVRGTESLLVEPADALASVSVIEAAYRSLAKGDWEPIVEVSAKKASAI</sequence>
<dbReference type="Pfam" id="PF01408">
    <property type="entry name" value="GFO_IDH_MocA"/>
    <property type="match status" value="1"/>
</dbReference>
<dbReference type="EC" id="1.-.-.-" evidence="3"/>
<dbReference type="EMBL" id="CP036263">
    <property type="protein sequence ID" value="QDS99004.1"/>
    <property type="molecule type" value="Genomic_DNA"/>
</dbReference>
<dbReference type="PANTHER" id="PTHR43249:SF1">
    <property type="entry name" value="D-GLUCOSIDE 3-DEHYDROGENASE"/>
    <property type="match status" value="1"/>
</dbReference>
<accession>A0A517MVU9</accession>
<dbReference type="SUPFAM" id="SSF51735">
    <property type="entry name" value="NAD(P)-binding Rossmann-fold domains"/>
    <property type="match status" value="1"/>
</dbReference>
<evidence type="ECO:0000313" key="3">
    <source>
        <dbReference type="EMBL" id="QDS99004.1"/>
    </source>
</evidence>
<dbReference type="Gene3D" id="3.40.50.720">
    <property type="entry name" value="NAD(P)-binding Rossmann-like Domain"/>
    <property type="match status" value="1"/>
</dbReference>
<evidence type="ECO:0000259" key="1">
    <source>
        <dbReference type="Pfam" id="PF01408"/>
    </source>
</evidence>
<dbReference type="SUPFAM" id="SSF55347">
    <property type="entry name" value="Glyceraldehyde-3-phosphate dehydrogenase-like, C-terminal domain"/>
    <property type="match status" value="1"/>
</dbReference>
<dbReference type="GO" id="GO:0000166">
    <property type="term" value="F:nucleotide binding"/>
    <property type="evidence" value="ECO:0007669"/>
    <property type="project" value="InterPro"/>
</dbReference>
<keyword evidence="4" id="KW-1185">Reference proteome</keyword>